<dbReference type="AlphaFoldDB" id="V6AVD7"/>
<proteinExistence type="predicted"/>
<keyword evidence="2" id="KW-1185">Reference proteome</keyword>
<evidence type="ECO:0000313" key="1">
    <source>
        <dbReference type="EMBL" id="CDI06580.1"/>
    </source>
</evidence>
<dbReference type="OrthoDB" id="9099at2157"/>
<accession>V6AVD7</accession>
<protein>
    <submittedName>
        <fullName evidence="1">Uncharacterized protein</fullName>
    </submittedName>
</protein>
<dbReference type="STRING" id="1407055.NITUZ_60107"/>
<reference evidence="1 2" key="1">
    <citation type="journal article" date="2013" name="PLoS ONE">
        <title>Enrichment and Genome Sequence of the Group I.1a Ammonia-Oxidizing Archaeon ?Ca. Nitrosotenuis uzonensis? Representing a Clade Globally.</title>
        <authorList>
            <person name="Lebedeva E.V."/>
            <person name="Hatzenpichler R."/>
            <person name="Pelletier E."/>
            <person name="Schuster N."/>
            <person name="Hauzmayer S."/>
            <person name="Bulaev A."/>
            <person name="Grigor'eva N.V."/>
            <person name="Galushko A."/>
            <person name="Schmid M."/>
            <person name="Palatinszky M."/>
            <person name="Le Paslier D."/>
            <person name="Daims H."/>
            <person name="Wagner M."/>
        </authorList>
    </citation>
    <scope>NUCLEOTIDE SEQUENCE [LARGE SCALE GENOMIC DNA]</scope>
    <source>
        <strain evidence="1 2">N4</strain>
    </source>
</reference>
<name>V6AVD7_9ARCH</name>
<evidence type="ECO:0000313" key="2">
    <source>
        <dbReference type="Proteomes" id="UP000018159"/>
    </source>
</evidence>
<sequence>MVKKKDDIPDWVLDEIKNAKFEKPESLTRTGYILEVYDSDKKIDAQLYEQVEDGRHIITMDLPKNIKPEECQRGIVYEFTFNQLKAPLSKKTVEFLKKEKEIEISAIYQFDLQKMEALDVASDDAGADSEE</sequence>
<dbReference type="EMBL" id="CBTY010000011">
    <property type="protein sequence ID" value="CDI06580.1"/>
    <property type="molecule type" value="Genomic_DNA"/>
</dbReference>
<dbReference type="RefSeq" id="WP_048197216.1">
    <property type="nucleotide sequence ID" value="NZ_CBTY010000011.1"/>
</dbReference>
<organism evidence="1 2">
    <name type="scientific">Candidatus Nitrosotenuis uzonensis</name>
    <dbReference type="NCBI Taxonomy" id="1407055"/>
    <lineage>
        <taxon>Archaea</taxon>
        <taxon>Nitrososphaerota</taxon>
        <taxon>Candidatus Nitrosotenuis</taxon>
    </lineage>
</organism>
<dbReference type="Proteomes" id="UP000018159">
    <property type="component" value="Unassembled WGS sequence"/>
</dbReference>
<gene>
    <name evidence="1" type="ORF">NITUZ_60107</name>
</gene>
<comment type="caution">
    <text evidence="1">The sequence shown here is derived from an EMBL/GenBank/DDBJ whole genome shotgun (WGS) entry which is preliminary data.</text>
</comment>